<dbReference type="Gene3D" id="2.30.40.10">
    <property type="entry name" value="Urease, subunit C, domain 1"/>
    <property type="match status" value="1"/>
</dbReference>
<keyword evidence="3" id="KW-1185">Reference proteome</keyword>
<dbReference type="InterPro" id="IPR011059">
    <property type="entry name" value="Metal-dep_hydrolase_composite"/>
</dbReference>
<evidence type="ECO:0000313" key="2">
    <source>
        <dbReference type="EMBL" id="QJQ33772.1"/>
    </source>
</evidence>
<reference evidence="2 3" key="1">
    <citation type="submission" date="2020-01" db="EMBL/GenBank/DDBJ databases">
        <title>Sphingomonas sp. strain CSW-10.</title>
        <authorList>
            <person name="Chen W.-M."/>
        </authorList>
    </citation>
    <scope>NUCLEOTIDE SEQUENCE [LARGE SCALE GENOMIC DNA]</scope>
    <source>
        <strain evidence="2 3">CSW-10</strain>
    </source>
</reference>
<dbReference type="GO" id="GO:0016810">
    <property type="term" value="F:hydrolase activity, acting on carbon-nitrogen (but not peptide) bonds"/>
    <property type="evidence" value="ECO:0007669"/>
    <property type="project" value="InterPro"/>
</dbReference>
<sequence length="560" mass="59788">MTAIGFAVAGATAANAQERPTLYSGGPIITMEGETPHQAEAVVTQGGVIRFVGPRTQAETRFGGELDRVELNGRTMLPGLIDAHSHFGMALMQAGGVNLGSPPVGPVSDVAGLIATIRSHIERQSIPAGSWVVGWNYDQSQLAEARHVTRTELDAAFPDHRIVMLHVSMHGAVLNGAALTASGISAATADIPGGVIGRDADGEPNGLLMETAMFSAMAHLPQPTMEQRLAALEAAQAAYFAQGYTHAREGAAQMADIRFLTSEGARARLRIDMSIEALFTELPTLLANPVQPFGEWRDHVKLQGVKFILDGSPQARTAYFSRPYRHGGPNGERDWHGTPIVDQATFNALAAQAHGAGLQLFMHANGDAAIDMAVTGLEALGIRAADNRRPVVIHSQFQRLDQLPRYAAIGVGPSYFTNHTFFWGDVHVDNVGEAMASGISPLVAARAAGLHVSNHSDYPVTALDTRFMLWSAMARTSRSGRVIGTDQRVDAYAALQALTTGPAWQLFEEDRKGRISEGLLADFVILDRNPLETPVDAIRSISVVATIKDGVTVHGGLSRD</sequence>
<dbReference type="Proteomes" id="UP000503018">
    <property type="component" value="Chromosome"/>
</dbReference>
<dbReference type="EMBL" id="CP053015">
    <property type="protein sequence ID" value="QJQ33772.1"/>
    <property type="molecule type" value="Genomic_DNA"/>
</dbReference>
<dbReference type="CDD" id="cd01300">
    <property type="entry name" value="YtcJ_like"/>
    <property type="match status" value="1"/>
</dbReference>
<dbReference type="Gene3D" id="3.20.20.140">
    <property type="entry name" value="Metal-dependent hydrolases"/>
    <property type="match status" value="1"/>
</dbReference>
<dbReference type="InterPro" id="IPR032466">
    <property type="entry name" value="Metal_Hydrolase"/>
</dbReference>
<dbReference type="SUPFAM" id="SSF51338">
    <property type="entry name" value="Composite domain of metallo-dependent hydrolases"/>
    <property type="match status" value="1"/>
</dbReference>
<dbReference type="Gene3D" id="3.10.310.70">
    <property type="match status" value="1"/>
</dbReference>
<name>A0A6M4AZH9_9SPHN</name>
<dbReference type="Pfam" id="PF07969">
    <property type="entry name" value="Amidohydro_3"/>
    <property type="match status" value="1"/>
</dbReference>
<evidence type="ECO:0000313" key="3">
    <source>
        <dbReference type="Proteomes" id="UP000503018"/>
    </source>
</evidence>
<dbReference type="PANTHER" id="PTHR22642">
    <property type="entry name" value="IMIDAZOLONEPROPIONASE"/>
    <property type="match status" value="1"/>
</dbReference>
<dbReference type="SUPFAM" id="SSF51556">
    <property type="entry name" value="Metallo-dependent hydrolases"/>
    <property type="match status" value="1"/>
</dbReference>
<feature type="domain" description="Amidohydrolase 3" evidence="1">
    <location>
        <begin position="69"/>
        <end position="554"/>
    </location>
</feature>
<keyword evidence="2" id="KW-0378">Hydrolase</keyword>
<dbReference type="AlphaFoldDB" id="A0A6M4AZH9"/>
<gene>
    <name evidence="2" type="ORF">GV829_12725</name>
</gene>
<dbReference type="KEGG" id="slan:GV829_12725"/>
<protein>
    <submittedName>
        <fullName evidence="2">Amidohydrolase</fullName>
    </submittedName>
</protein>
<dbReference type="InterPro" id="IPR013108">
    <property type="entry name" value="Amidohydro_3"/>
</dbReference>
<proteinExistence type="predicted"/>
<accession>A0A6M4AZH9</accession>
<evidence type="ECO:0000259" key="1">
    <source>
        <dbReference type="Pfam" id="PF07969"/>
    </source>
</evidence>
<dbReference type="InterPro" id="IPR033932">
    <property type="entry name" value="YtcJ-like"/>
</dbReference>
<dbReference type="PANTHER" id="PTHR22642:SF2">
    <property type="entry name" value="PROTEIN LONG AFTER FAR-RED 3"/>
    <property type="match status" value="1"/>
</dbReference>
<organism evidence="2 3">
    <name type="scientific">Sphingomonas lacunae</name>
    <dbReference type="NCBI Taxonomy" id="2698828"/>
    <lineage>
        <taxon>Bacteria</taxon>
        <taxon>Pseudomonadati</taxon>
        <taxon>Pseudomonadota</taxon>
        <taxon>Alphaproteobacteria</taxon>
        <taxon>Sphingomonadales</taxon>
        <taxon>Sphingomonadaceae</taxon>
        <taxon>Sphingomonas</taxon>
    </lineage>
</organism>